<feature type="transmembrane region" description="Helical" evidence="1">
    <location>
        <begin position="52"/>
        <end position="69"/>
    </location>
</feature>
<keyword evidence="1" id="KW-1133">Transmembrane helix</keyword>
<proteinExistence type="predicted"/>
<feature type="transmembrane region" description="Helical" evidence="1">
    <location>
        <begin position="170"/>
        <end position="203"/>
    </location>
</feature>
<reference evidence="3 4" key="1">
    <citation type="submission" date="2024-03" db="EMBL/GenBank/DDBJ databases">
        <title>Novel species of the genus Variovorax.</title>
        <authorList>
            <person name="Liu Q."/>
            <person name="Xin Y.-H."/>
        </authorList>
    </citation>
    <scope>NUCLEOTIDE SEQUENCE [LARGE SCALE GENOMIC DNA]</scope>
    <source>
        <strain evidence="3 4">KACC 18901</strain>
    </source>
</reference>
<dbReference type="GO" id="GO:0016787">
    <property type="term" value="F:hydrolase activity"/>
    <property type="evidence" value="ECO:0007669"/>
    <property type="project" value="UniProtKB-KW"/>
</dbReference>
<dbReference type="Pfam" id="PF02517">
    <property type="entry name" value="Rce1-like"/>
    <property type="match status" value="1"/>
</dbReference>
<dbReference type="InterPro" id="IPR052710">
    <property type="entry name" value="CAAX_protease"/>
</dbReference>
<dbReference type="InterPro" id="IPR003675">
    <property type="entry name" value="Rce1/LyrA-like_dom"/>
</dbReference>
<evidence type="ECO:0000313" key="3">
    <source>
        <dbReference type="EMBL" id="MEJ8854814.1"/>
    </source>
</evidence>
<keyword evidence="1" id="KW-0472">Membrane</keyword>
<sequence length="269" mass="29272">MQRPEGEAREAFPTAFQAVLLYVALLLCELLVGAALRDMRGLTELASDQTSALTLVLAHGCVFVVVMHFQNITYRSLFHHSPASRRATLLLVVPPVLLLVPALMLTISAVLEVLVRLAPMSTGQELMFQRMSDNGIASLMATCLLAPVLEEMLFRGIVLRGFLRQYSRGHAILGSAILFGAAHMNLYQFVVGLAMGLVLGWLYERTRSLIPCIALHLAYNSGLVGMGRLLDSQSGNFSLASVATVWLVSLAAAACGTLALRRMLSHRPR</sequence>
<feature type="domain" description="CAAX prenyl protease 2/Lysostaphin resistance protein A-like" evidence="2">
    <location>
        <begin position="136"/>
        <end position="221"/>
    </location>
</feature>
<feature type="transmembrane region" description="Helical" evidence="1">
    <location>
        <begin position="237"/>
        <end position="260"/>
    </location>
</feature>
<accession>A0ABU8X583</accession>
<feature type="transmembrane region" description="Helical" evidence="1">
    <location>
        <begin position="135"/>
        <end position="158"/>
    </location>
</feature>
<comment type="caution">
    <text evidence="3">The sequence shown here is derived from an EMBL/GenBank/DDBJ whole genome shotgun (WGS) entry which is preliminary data.</text>
</comment>
<dbReference type="Proteomes" id="UP001367030">
    <property type="component" value="Unassembled WGS sequence"/>
</dbReference>
<evidence type="ECO:0000256" key="1">
    <source>
        <dbReference type="SAM" id="Phobius"/>
    </source>
</evidence>
<keyword evidence="4" id="KW-1185">Reference proteome</keyword>
<dbReference type="RefSeq" id="WP_340334905.1">
    <property type="nucleotide sequence ID" value="NZ_JBBKZS010000003.1"/>
</dbReference>
<organism evidence="3 4">
    <name type="scientific">Variovorax robiniae</name>
    <dbReference type="NCBI Taxonomy" id="1836199"/>
    <lineage>
        <taxon>Bacteria</taxon>
        <taxon>Pseudomonadati</taxon>
        <taxon>Pseudomonadota</taxon>
        <taxon>Betaproteobacteria</taxon>
        <taxon>Burkholderiales</taxon>
        <taxon>Comamonadaceae</taxon>
        <taxon>Variovorax</taxon>
    </lineage>
</organism>
<feature type="transmembrane region" description="Helical" evidence="1">
    <location>
        <begin position="12"/>
        <end position="32"/>
    </location>
</feature>
<keyword evidence="1" id="KW-0812">Transmembrane</keyword>
<dbReference type="PANTHER" id="PTHR36435">
    <property type="entry name" value="SLR1288 PROTEIN"/>
    <property type="match status" value="1"/>
</dbReference>
<gene>
    <name evidence="3" type="ORF">WKW79_09565</name>
</gene>
<protein>
    <submittedName>
        <fullName evidence="3">CPBP family intramembrane glutamic endopeptidase</fullName>
        <ecNumber evidence="3">3.4.-.-</ecNumber>
    </submittedName>
</protein>
<evidence type="ECO:0000259" key="2">
    <source>
        <dbReference type="Pfam" id="PF02517"/>
    </source>
</evidence>
<feature type="transmembrane region" description="Helical" evidence="1">
    <location>
        <begin position="89"/>
        <end position="115"/>
    </location>
</feature>
<keyword evidence="3" id="KW-0378">Hydrolase</keyword>
<name>A0ABU8X583_9BURK</name>
<evidence type="ECO:0000313" key="4">
    <source>
        <dbReference type="Proteomes" id="UP001367030"/>
    </source>
</evidence>
<dbReference type="PANTHER" id="PTHR36435:SF1">
    <property type="entry name" value="CAAX AMINO TERMINAL PROTEASE FAMILY PROTEIN"/>
    <property type="match status" value="1"/>
</dbReference>
<dbReference type="EC" id="3.4.-.-" evidence="3"/>
<dbReference type="EMBL" id="JBBKZS010000003">
    <property type="protein sequence ID" value="MEJ8854814.1"/>
    <property type="molecule type" value="Genomic_DNA"/>
</dbReference>